<sequence length="159" mass="16739">MAVLNLTGVANGSLYGPAFNFGKDNDKVTVLAQETPQDYDIYTLGKNDLIDMRVAHAANTHDVYAGAGKDTVQGGAAVETYADQAGNDLVILRGGNDFAFAGAGNDTLNGGADVDWIYFSHLYNSFEGSVEYSGGVTLDLQKTGGPKPRGDGQGQDQRL</sequence>
<keyword evidence="3" id="KW-1185">Reference proteome</keyword>
<organism evidence="2 3">
    <name type="scientific">Neogemmobacter tilapiae</name>
    <dbReference type="NCBI Taxonomy" id="875041"/>
    <lineage>
        <taxon>Bacteria</taxon>
        <taxon>Pseudomonadati</taxon>
        <taxon>Pseudomonadota</taxon>
        <taxon>Alphaproteobacteria</taxon>
        <taxon>Rhodobacterales</taxon>
        <taxon>Paracoccaceae</taxon>
        <taxon>Neogemmobacter</taxon>
    </lineage>
</organism>
<reference evidence="2" key="2">
    <citation type="submission" date="2020-09" db="EMBL/GenBank/DDBJ databases">
        <authorList>
            <person name="Sun Q."/>
            <person name="Kim S."/>
        </authorList>
    </citation>
    <scope>NUCLEOTIDE SEQUENCE</scope>
    <source>
        <strain evidence="2">KCTC 23310</strain>
    </source>
</reference>
<protein>
    <recommendedName>
        <fullName evidence="4">Calcium-binding protein</fullName>
    </recommendedName>
</protein>
<gene>
    <name evidence="2" type="ORF">GCM10007315_01510</name>
</gene>
<proteinExistence type="predicted"/>
<dbReference type="RefSeq" id="WP_189409513.1">
    <property type="nucleotide sequence ID" value="NZ_BMYJ01000001.1"/>
</dbReference>
<reference evidence="2" key="1">
    <citation type="journal article" date="2014" name="Int. J. Syst. Evol. Microbiol.">
        <title>Complete genome sequence of Corynebacterium casei LMG S-19264T (=DSM 44701T), isolated from a smear-ripened cheese.</title>
        <authorList>
            <consortium name="US DOE Joint Genome Institute (JGI-PGF)"/>
            <person name="Walter F."/>
            <person name="Albersmeier A."/>
            <person name="Kalinowski J."/>
            <person name="Ruckert C."/>
        </authorList>
    </citation>
    <scope>NUCLEOTIDE SEQUENCE</scope>
    <source>
        <strain evidence="2">KCTC 23310</strain>
    </source>
</reference>
<evidence type="ECO:0000313" key="3">
    <source>
        <dbReference type="Proteomes" id="UP000638981"/>
    </source>
</evidence>
<dbReference type="InterPro" id="IPR001343">
    <property type="entry name" value="Hemolysn_Ca-bd"/>
</dbReference>
<dbReference type="Pfam" id="PF00353">
    <property type="entry name" value="HemolysinCabind"/>
    <property type="match status" value="2"/>
</dbReference>
<dbReference type="SUPFAM" id="SSF51120">
    <property type="entry name" value="beta-Roll"/>
    <property type="match status" value="1"/>
</dbReference>
<feature type="region of interest" description="Disordered" evidence="1">
    <location>
        <begin position="140"/>
        <end position="159"/>
    </location>
</feature>
<evidence type="ECO:0000313" key="2">
    <source>
        <dbReference type="EMBL" id="GHC44074.1"/>
    </source>
</evidence>
<comment type="caution">
    <text evidence="2">The sequence shown here is derived from an EMBL/GenBank/DDBJ whole genome shotgun (WGS) entry which is preliminary data.</text>
</comment>
<dbReference type="GO" id="GO:0005509">
    <property type="term" value="F:calcium ion binding"/>
    <property type="evidence" value="ECO:0007669"/>
    <property type="project" value="InterPro"/>
</dbReference>
<dbReference type="AlphaFoldDB" id="A0A918TE63"/>
<dbReference type="Proteomes" id="UP000638981">
    <property type="component" value="Unassembled WGS sequence"/>
</dbReference>
<evidence type="ECO:0000256" key="1">
    <source>
        <dbReference type="SAM" id="MobiDB-lite"/>
    </source>
</evidence>
<evidence type="ECO:0008006" key="4">
    <source>
        <dbReference type="Google" id="ProtNLM"/>
    </source>
</evidence>
<name>A0A918TE63_9RHOB</name>
<accession>A0A918TE63</accession>
<dbReference type="InterPro" id="IPR011049">
    <property type="entry name" value="Serralysin-like_metalloprot_C"/>
</dbReference>
<dbReference type="Gene3D" id="2.150.10.10">
    <property type="entry name" value="Serralysin-like metalloprotease, C-terminal"/>
    <property type="match status" value="1"/>
</dbReference>
<dbReference type="EMBL" id="BMYJ01000001">
    <property type="protein sequence ID" value="GHC44074.1"/>
    <property type="molecule type" value="Genomic_DNA"/>
</dbReference>